<dbReference type="SMART" id="SM00867">
    <property type="entry name" value="YceI"/>
    <property type="match status" value="1"/>
</dbReference>
<evidence type="ECO:0000313" key="3">
    <source>
        <dbReference type="EMBL" id="GGZ65374.1"/>
    </source>
</evidence>
<dbReference type="SUPFAM" id="SSF101874">
    <property type="entry name" value="YceI-like"/>
    <property type="match status" value="1"/>
</dbReference>
<dbReference type="Gene3D" id="2.40.128.110">
    <property type="entry name" value="Lipid/polyisoprenoid-binding, YceI-like"/>
    <property type="match status" value="1"/>
</dbReference>
<accession>A0ABQ3C639</accession>
<gene>
    <name evidence="3" type="ORF">GCM10008101_18990</name>
</gene>
<evidence type="ECO:0000259" key="2">
    <source>
        <dbReference type="SMART" id="SM00867"/>
    </source>
</evidence>
<proteinExistence type="predicted"/>
<name>A0ABQ3C639_9GAMM</name>
<dbReference type="PANTHER" id="PTHR34406">
    <property type="entry name" value="PROTEIN YCEI"/>
    <property type="match status" value="1"/>
</dbReference>
<reference evidence="4" key="1">
    <citation type="journal article" date="2019" name="Int. J. Syst. Evol. Microbiol.">
        <title>The Global Catalogue of Microorganisms (GCM) 10K type strain sequencing project: providing services to taxonomists for standard genome sequencing and annotation.</title>
        <authorList>
            <consortium name="The Broad Institute Genomics Platform"/>
            <consortium name="The Broad Institute Genome Sequencing Center for Infectious Disease"/>
            <person name="Wu L."/>
            <person name="Ma J."/>
        </authorList>
    </citation>
    <scope>NUCLEOTIDE SEQUENCE [LARGE SCALE GENOMIC DNA]</scope>
    <source>
        <strain evidence="4">KCTC 22558</strain>
    </source>
</reference>
<dbReference type="PANTHER" id="PTHR34406:SF1">
    <property type="entry name" value="PROTEIN YCEI"/>
    <property type="match status" value="1"/>
</dbReference>
<protein>
    <recommendedName>
        <fullName evidence="2">Lipid/polyisoprenoid-binding YceI-like domain-containing protein</fullName>
    </recommendedName>
</protein>
<dbReference type="InterPro" id="IPR036761">
    <property type="entry name" value="TTHA0802/YceI-like_sf"/>
</dbReference>
<feature type="chain" id="PRO_5045118732" description="Lipid/polyisoprenoid-binding YceI-like domain-containing protein" evidence="1">
    <location>
        <begin position="22"/>
        <end position="202"/>
    </location>
</feature>
<dbReference type="Pfam" id="PF04264">
    <property type="entry name" value="YceI"/>
    <property type="match status" value="1"/>
</dbReference>
<dbReference type="Proteomes" id="UP000643403">
    <property type="component" value="Unassembled WGS sequence"/>
</dbReference>
<comment type="caution">
    <text evidence="3">The sequence shown here is derived from an EMBL/GenBank/DDBJ whole genome shotgun (WGS) entry which is preliminary data.</text>
</comment>
<dbReference type="RefSeq" id="WP_189449294.1">
    <property type="nucleotide sequence ID" value="NZ_BMXY01000002.1"/>
</dbReference>
<feature type="signal peptide" evidence="1">
    <location>
        <begin position="1"/>
        <end position="21"/>
    </location>
</feature>
<keyword evidence="1" id="KW-0732">Signal</keyword>
<sequence length="202" mass="21477">MMIKRIALAAALAAVSTVAFAAPVAYKIDPTHTDVVATWSHMGFSNPSAHFGNVDGTIVYDAQNVGASKVEVTIPLSGLSTHVEGLDKHMRTADLFDVAKFPSITFRSTKVEAAGDNRLRVTGDLTVRGVTKPAVLDVTLNKVGEHPMKKVPSIGFDASTTLKRSDFGIAYAVPAVSDEIRISITTEASAERAKATVQPKKK</sequence>
<feature type="domain" description="Lipid/polyisoprenoid-binding YceI-like" evidence="2">
    <location>
        <begin position="25"/>
        <end position="189"/>
    </location>
</feature>
<keyword evidence="4" id="KW-1185">Reference proteome</keyword>
<evidence type="ECO:0000313" key="4">
    <source>
        <dbReference type="Proteomes" id="UP000643403"/>
    </source>
</evidence>
<dbReference type="EMBL" id="BMXY01000002">
    <property type="protein sequence ID" value="GGZ65374.1"/>
    <property type="molecule type" value="Genomic_DNA"/>
</dbReference>
<evidence type="ECO:0000256" key="1">
    <source>
        <dbReference type="SAM" id="SignalP"/>
    </source>
</evidence>
<organism evidence="3 4">
    <name type="scientific">Cognatilysobacter xinjiangensis</name>
    <dbReference type="NCBI Taxonomy" id="546892"/>
    <lineage>
        <taxon>Bacteria</taxon>
        <taxon>Pseudomonadati</taxon>
        <taxon>Pseudomonadota</taxon>
        <taxon>Gammaproteobacteria</taxon>
        <taxon>Lysobacterales</taxon>
        <taxon>Lysobacteraceae</taxon>
        <taxon>Cognatilysobacter</taxon>
    </lineage>
</organism>
<dbReference type="InterPro" id="IPR007372">
    <property type="entry name" value="Lipid/polyisoprenoid-bd_YceI"/>
</dbReference>